<dbReference type="PANTHER" id="PTHR11616:SF240">
    <property type="entry name" value="BLOATED TUBULES, ISOFORM B-RELATED"/>
    <property type="match status" value="1"/>
</dbReference>
<keyword evidence="3" id="KW-0813">Transport</keyword>
<accession>A0A7R9GAQ8</accession>
<dbReference type="PROSITE" id="PS50267">
    <property type="entry name" value="NA_NEUROTRAN_SYMP_3"/>
    <property type="match status" value="1"/>
</dbReference>
<evidence type="ECO:0000256" key="6">
    <source>
        <dbReference type="ARBA" id="ARBA00022989"/>
    </source>
</evidence>
<evidence type="ECO:0000313" key="10">
    <source>
        <dbReference type="Proteomes" id="UP000678499"/>
    </source>
</evidence>
<keyword evidence="4 8" id="KW-0812">Transmembrane</keyword>
<dbReference type="GO" id="GO:0005886">
    <property type="term" value="C:plasma membrane"/>
    <property type="evidence" value="ECO:0007669"/>
    <property type="project" value="TreeGrafter"/>
</dbReference>
<keyword evidence="7 8" id="KW-0472">Membrane</keyword>
<dbReference type="SUPFAM" id="SSF161070">
    <property type="entry name" value="SNF-like"/>
    <property type="match status" value="1"/>
</dbReference>
<feature type="transmembrane region" description="Helical" evidence="8">
    <location>
        <begin position="267"/>
        <end position="289"/>
    </location>
</feature>
<proteinExistence type="inferred from homology"/>
<feature type="transmembrane region" description="Helical" evidence="8">
    <location>
        <begin position="196"/>
        <end position="216"/>
    </location>
</feature>
<feature type="transmembrane region" description="Helical" evidence="8">
    <location>
        <begin position="136"/>
        <end position="161"/>
    </location>
</feature>
<dbReference type="Pfam" id="PF00209">
    <property type="entry name" value="SNF"/>
    <property type="match status" value="1"/>
</dbReference>
<comment type="similarity">
    <text evidence="2">Belongs to the sodium:neurotransmitter symporter (SNF) (TC 2.A.22) family.</text>
</comment>
<dbReference type="InterPro" id="IPR000175">
    <property type="entry name" value="Na/ntran_symport"/>
</dbReference>
<feature type="transmembrane region" description="Helical" evidence="8">
    <location>
        <begin position="55"/>
        <end position="79"/>
    </location>
</feature>
<evidence type="ECO:0000256" key="8">
    <source>
        <dbReference type="SAM" id="Phobius"/>
    </source>
</evidence>
<name>A0A7R9GAQ8_9CRUS</name>
<gene>
    <name evidence="9" type="ORF">NMOB1V02_LOCUS3165</name>
</gene>
<dbReference type="OrthoDB" id="7777654at2759"/>
<evidence type="ECO:0000256" key="1">
    <source>
        <dbReference type="ARBA" id="ARBA00004141"/>
    </source>
</evidence>
<keyword evidence="6 8" id="KW-1133">Transmembrane helix</keyword>
<feature type="transmembrane region" description="Helical" evidence="8">
    <location>
        <begin position="100"/>
        <end position="124"/>
    </location>
</feature>
<evidence type="ECO:0000256" key="2">
    <source>
        <dbReference type="ARBA" id="ARBA00006459"/>
    </source>
</evidence>
<protein>
    <submittedName>
        <fullName evidence="9">Uncharacterized protein</fullName>
    </submittedName>
</protein>
<evidence type="ECO:0000256" key="4">
    <source>
        <dbReference type="ARBA" id="ARBA00022692"/>
    </source>
</evidence>
<evidence type="ECO:0000313" key="9">
    <source>
        <dbReference type="EMBL" id="CAD7275368.1"/>
    </source>
</evidence>
<dbReference type="EMBL" id="CAJPEX010000404">
    <property type="protein sequence ID" value="CAG0915520.1"/>
    <property type="molecule type" value="Genomic_DNA"/>
</dbReference>
<dbReference type="PANTHER" id="PTHR11616">
    <property type="entry name" value="SODIUM/CHLORIDE DEPENDENT TRANSPORTER"/>
    <property type="match status" value="1"/>
</dbReference>
<dbReference type="EMBL" id="OA882441">
    <property type="protein sequence ID" value="CAD7275368.1"/>
    <property type="molecule type" value="Genomic_DNA"/>
</dbReference>
<sequence length="422" mass="46484">MGALNESHCLNGSAAVPLARAIDWAIKQDDYFRQTLFFFFFLPINFRHSGLVGRLAYVSTTACAVVFVYSLGASLSLDGAKDGLRHLVRVKGEDLASARLWLEVGGEMVVLFGTGTSSVFAISTSRKFYNNCVRDALVSGLVTLVWPILAVCTVFSVLGHLKDAGQGGGDDPVKVAPLGLLFTAVSALSAHQPNTFAAVFFVCVLLAGFTTTFSLLEMMMSNLLHLRMDIRSKKCLVMFGMCCVGFLLALPFCWQGGIFWLVLVDKYLPLAAAIPLLLAEVLAIICVYGRRRLFTDINKMLGRLNWPTKMYLSLAWHFTVPLTLVILLGLVVVVPLRLSFGRHQLQAEVVKGFFLALVLACLVFGVIIALWCECKDEEQNVDGDSGETNNRKHACIQRVLEPKPDWKPCHLLFHGMEHSFDG</sequence>
<dbReference type="InterPro" id="IPR037272">
    <property type="entry name" value="SNS_sf"/>
</dbReference>
<feature type="transmembrane region" description="Helical" evidence="8">
    <location>
        <begin position="353"/>
        <end position="372"/>
    </location>
</feature>
<comment type="subcellular location">
    <subcellularLocation>
        <location evidence="1">Membrane</location>
        <topology evidence="1">Multi-pass membrane protein</topology>
    </subcellularLocation>
</comment>
<evidence type="ECO:0000256" key="7">
    <source>
        <dbReference type="ARBA" id="ARBA00023136"/>
    </source>
</evidence>
<dbReference type="Proteomes" id="UP000678499">
    <property type="component" value="Unassembled WGS sequence"/>
</dbReference>
<evidence type="ECO:0000256" key="3">
    <source>
        <dbReference type="ARBA" id="ARBA00022448"/>
    </source>
</evidence>
<organism evidence="9">
    <name type="scientific">Notodromas monacha</name>
    <dbReference type="NCBI Taxonomy" id="399045"/>
    <lineage>
        <taxon>Eukaryota</taxon>
        <taxon>Metazoa</taxon>
        <taxon>Ecdysozoa</taxon>
        <taxon>Arthropoda</taxon>
        <taxon>Crustacea</taxon>
        <taxon>Oligostraca</taxon>
        <taxon>Ostracoda</taxon>
        <taxon>Podocopa</taxon>
        <taxon>Podocopida</taxon>
        <taxon>Cypridocopina</taxon>
        <taxon>Cypridoidea</taxon>
        <taxon>Cyprididae</taxon>
        <taxon>Notodromas</taxon>
    </lineage>
</organism>
<keyword evidence="10" id="KW-1185">Reference proteome</keyword>
<reference evidence="9" key="1">
    <citation type="submission" date="2020-11" db="EMBL/GenBank/DDBJ databases">
        <authorList>
            <person name="Tran Van P."/>
        </authorList>
    </citation>
    <scope>NUCLEOTIDE SEQUENCE</scope>
</reference>
<dbReference type="GO" id="GO:0015293">
    <property type="term" value="F:symporter activity"/>
    <property type="evidence" value="ECO:0007669"/>
    <property type="project" value="UniProtKB-KW"/>
</dbReference>
<dbReference type="GO" id="GO:0035725">
    <property type="term" value="P:sodium ion transmembrane transport"/>
    <property type="evidence" value="ECO:0007669"/>
    <property type="project" value="TreeGrafter"/>
</dbReference>
<keyword evidence="5" id="KW-0769">Symport</keyword>
<feature type="transmembrane region" description="Helical" evidence="8">
    <location>
        <begin position="310"/>
        <end position="333"/>
    </location>
</feature>
<dbReference type="AlphaFoldDB" id="A0A7R9GAQ8"/>
<evidence type="ECO:0000256" key="5">
    <source>
        <dbReference type="ARBA" id="ARBA00022847"/>
    </source>
</evidence>
<feature type="transmembrane region" description="Helical" evidence="8">
    <location>
        <begin position="236"/>
        <end position="261"/>
    </location>
</feature>